<dbReference type="OrthoDB" id="205286at2157"/>
<dbReference type="InterPro" id="IPR019546">
    <property type="entry name" value="TAT_signal_bac_arc"/>
</dbReference>
<dbReference type="Proteomes" id="UP000199114">
    <property type="component" value="Unassembled WGS sequence"/>
</dbReference>
<dbReference type="RefSeq" id="WP_090615070.1">
    <property type="nucleotide sequence ID" value="NZ_FOFD01000002.1"/>
</dbReference>
<sequence length="233" mass="25037">MNRRRFIGALAVGGVGAVAGCLSDTEATTFSAAPARVSEDAAAEAGYEYRGTKRWIDETDVGGETVEVTSYCSVYDRSIDLPAEQFGEEPLRAGAFGVFAAPQVSVSGEEFDPLGEFSNRQLAERAQNHYADLEIVRAVGGRALEALGERFSLQSYEGTATLQETYEIGVVLDTIQRTHEGDYVALAAVYPTDDVLSGASEEGRIDTLIRGLVQYDDLEVEIVEDDDTDGSGD</sequence>
<dbReference type="NCBIfam" id="TIGR01409">
    <property type="entry name" value="TAT_signal_seq"/>
    <property type="match status" value="1"/>
</dbReference>
<dbReference type="AlphaFoldDB" id="A0A1H9EF67"/>
<reference evidence="2" key="1">
    <citation type="submission" date="2016-10" db="EMBL/GenBank/DDBJ databases">
        <authorList>
            <person name="Varghese N."/>
            <person name="Submissions S."/>
        </authorList>
    </citation>
    <scope>NUCLEOTIDE SEQUENCE [LARGE SCALE GENOMIC DNA]</scope>
    <source>
        <strain evidence="2">DSM 25055</strain>
    </source>
</reference>
<keyword evidence="2" id="KW-1185">Reference proteome</keyword>
<dbReference type="InterPro" id="IPR045396">
    <property type="entry name" value="DUF6517"/>
</dbReference>
<dbReference type="PROSITE" id="PS51318">
    <property type="entry name" value="TAT"/>
    <property type="match status" value="1"/>
</dbReference>
<gene>
    <name evidence="1" type="ORF">SAMN04489841_1261</name>
</gene>
<dbReference type="InterPro" id="IPR006311">
    <property type="entry name" value="TAT_signal"/>
</dbReference>
<protein>
    <submittedName>
        <fullName evidence="1">Tat (Twin-arginine translocation) pathway signal sequence</fullName>
    </submittedName>
</protein>
<dbReference type="Pfam" id="PF20127">
    <property type="entry name" value="DUF6517"/>
    <property type="match status" value="1"/>
</dbReference>
<evidence type="ECO:0000313" key="1">
    <source>
        <dbReference type="EMBL" id="SEQ23658.1"/>
    </source>
</evidence>
<name>A0A1H9EF67_9EURY</name>
<dbReference type="PROSITE" id="PS51257">
    <property type="entry name" value="PROKAR_LIPOPROTEIN"/>
    <property type="match status" value="1"/>
</dbReference>
<accession>A0A1H9EF67</accession>
<dbReference type="EMBL" id="FOFD01000002">
    <property type="protein sequence ID" value="SEQ23658.1"/>
    <property type="molecule type" value="Genomic_DNA"/>
</dbReference>
<evidence type="ECO:0000313" key="2">
    <source>
        <dbReference type="Proteomes" id="UP000199114"/>
    </source>
</evidence>
<proteinExistence type="predicted"/>
<organism evidence="1 2">
    <name type="scientific">Natrinema salaciae</name>
    <dbReference type="NCBI Taxonomy" id="1186196"/>
    <lineage>
        <taxon>Archaea</taxon>
        <taxon>Methanobacteriati</taxon>
        <taxon>Methanobacteriota</taxon>
        <taxon>Stenosarchaea group</taxon>
        <taxon>Halobacteria</taxon>
        <taxon>Halobacteriales</taxon>
        <taxon>Natrialbaceae</taxon>
        <taxon>Natrinema</taxon>
    </lineage>
</organism>